<dbReference type="EMBL" id="FOAP01000022">
    <property type="protein sequence ID" value="SEM75075.1"/>
    <property type="molecule type" value="Genomic_DNA"/>
</dbReference>
<dbReference type="PROSITE" id="PS51257">
    <property type="entry name" value="PROKAR_LIPOPROTEIN"/>
    <property type="match status" value="1"/>
</dbReference>
<reference evidence="2" key="1">
    <citation type="submission" date="2016-10" db="EMBL/GenBank/DDBJ databases">
        <authorList>
            <person name="Varghese N."/>
            <person name="Submissions S."/>
        </authorList>
    </citation>
    <scope>NUCLEOTIDE SEQUENCE [LARGE SCALE GENOMIC DNA]</scope>
    <source>
        <strain evidence="2">DSM 17044</strain>
    </source>
</reference>
<evidence type="ECO:0000313" key="2">
    <source>
        <dbReference type="Proteomes" id="UP000182719"/>
    </source>
</evidence>
<evidence type="ECO:0000313" key="1">
    <source>
        <dbReference type="EMBL" id="SEM75075.1"/>
    </source>
</evidence>
<keyword evidence="2" id="KW-1185">Reference proteome</keyword>
<gene>
    <name evidence="1" type="ORF">SAMN05444354_12283</name>
</gene>
<dbReference type="AlphaFoldDB" id="A0A1H8AWM7"/>
<name>A0A1H8AWM7_STIAU</name>
<sequence>MRLLGRLGLTVFTAAGLLGCNDLEVCGSRREQISSADGRGYRCTTAEDCPRSSGVSVCVTDVSSEQKCVTCSDTVCTEVTPEPCG</sequence>
<organism evidence="1 2">
    <name type="scientific">Stigmatella aurantiaca</name>
    <dbReference type="NCBI Taxonomy" id="41"/>
    <lineage>
        <taxon>Bacteria</taxon>
        <taxon>Pseudomonadati</taxon>
        <taxon>Myxococcota</taxon>
        <taxon>Myxococcia</taxon>
        <taxon>Myxococcales</taxon>
        <taxon>Cystobacterineae</taxon>
        <taxon>Archangiaceae</taxon>
        <taxon>Stigmatella</taxon>
    </lineage>
</organism>
<dbReference type="RefSeq" id="WP_245768938.1">
    <property type="nucleotide sequence ID" value="NZ_FOAP01000022.1"/>
</dbReference>
<protein>
    <recommendedName>
        <fullName evidence="3">Lipoprotein</fullName>
    </recommendedName>
</protein>
<dbReference type="Proteomes" id="UP000182719">
    <property type="component" value="Unassembled WGS sequence"/>
</dbReference>
<evidence type="ECO:0008006" key="3">
    <source>
        <dbReference type="Google" id="ProtNLM"/>
    </source>
</evidence>
<accession>A0A1H8AWM7</accession>
<proteinExistence type="predicted"/>